<keyword evidence="1" id="KW-0812">Transmembrane</keyword>
<evidence type="ECO:0000256" key="1">
    <source>
        <dbReference type="SAM" id="Phobius"/>
    </source>
</evidence>
<keyword evidence="3" id="KW-1185">Reference proteome</keyword>
<dbReference type="EMBL" id="GG745334">
    <property type="protein sequence ID" value="KNE59581.1"/>
    <property type="molecule type" value="Genomic_DNA"/>
</dbReference>
<evidence type="ECO:0000313" key="3">
    <source>
        <dbReference type="Proteomes" id="UP000054350"/>
    </source>
</evidence>
<evidence type="ECO:0000313" key="2">
    <source>
        <dbReference type="EMBL" id="KNE59581.1"/>
    </source>
</evidence>
<reference evidence="3" key="2">
    <citation type="submission" date="2009-11" db="EMBL/GenBank/DDBJ databases">
        <title>The Genome Sequence of Allomyces macrogynus strain ATCC 38327.</title>
        <authorList>
            <consortium name="The Broad Institute Genome Sequencing Platform"/>
            <person name="Russ C."/>
            <person name="Cuomo C."/>
            <person name="Shea T."/>
            <person name="Young S.K."/>
            <person name="Zeng Q."/>
            <person name="Koehrsen M."/>
            <person name="Haas B."/>
            <person name="Borodovsky M."/>
            <person name="Guigo R."/>
            <person name="Alvarado L."/>
            <person name="Berlin A."/>
            <person name="Borenstein D."/>
            <person name="Chen Z."/>
            <person name="Engels R."/>
            <person name="Freedman E."/>
            <person name="Gellesch M."/>
            <person name="Goldberg J."/>
            <person name="Griggs A."/>
            <person name="Gujja S."/>
            <person name="Heiman D."/>
            <person name="Hepburn T."/>
            <person name="Howarth C."/>
            <person name="Jen D."/>
            <person name="Larson L."/>
            <person name="Lewis B."/>
            <person name="Mehta T."/>
            <person name="Park D."/>
            <person name="Pearson M."/>
            <person name="Roberts A."/>
            <person name="Saif S."/>
            <person name="Shenoy N."/>
            <person name="Sisk P."/>
            <person name="Stolte C."/>
            <person name="Sykes S."/>
            <person name="Walk T."/>
            <person name="White J."/>
            <person name="Yandava C."/>
            <person name="Burger G."/>
            <person name="Gray M.W."/>
            <person name="Holland P.W.H."/>
            <person name="King N."/>
            <person name="Lang F.B.F."/>
            <person name="Roger A.J."/>
            <person name="Ruiz-Trillo I."/>
            <person name="Lander E."/>
            <person name="Nusbaum C."/>
        </authorList>
    </citation>
    <scope>NUCLEOTIDE SEQUENCE [LARGE SCALE GENOMIC DNA]</scope>
    <source>
        <strain evidence="3">ATCC 38327</strain>
    </source>
</reference>
<feature type="transmembrane region" description="Helical" evidence="1">
    <location>
        <begin position="51"/>
        <end position="69"/>
    </location>
</feature>
<sequence length="107" mass="11369">MSNPSLRAASVLSEDLSQAASSIVDHGMKPRHAGAPLRVPLAAPSVLQARAMVVVTTTAATFTGLYMTTTMEVEWQVLLSVFAGLGTMVAWNMVYQSWRDCTLLGGA</sequence>
<gene>
    <name evidence="2" type="ORF">AMAG_03839</name>
</gene>
<organism evidence="2 3">
    <name type="scientific">Allomyces macrogynus (strain ATCC 38327)</name>
    <name type="common">Allomyces javanicus var. macrogynus</name>
    <dbReference type="NCBI Taxonomy" id="578462"/>
    <lineage>
        <taxon>Eukaryota</taxon>
        <taxon>Fungi</taxon>
        <taxon>Fungi incertae sedis</taxon>
        <taxon>Blastocladiomycota</taxon>
        <taxon>Blastocladiomycetes</taxon>
        <taxon>Blastocladiales</taxon>
        <taxon>Blastocladiaceae</taxon>
        <taxon>Allomyces</taxon>
    </lineage>
</organism>
<keyword evidence="1" id="KW-1133">Transmembrane helix</keyword>
<dbReference type="VEuPathDB" id="FungiDB:AMAG_03839"/>
<reference evidence="2 3" key="1">
    <citation type="submission" date="2009-11" db="EMBL/GenBank/DDBJ databases">
        <title>Annotation of Allomyces macrogynus ATCC 38327.</title>
        <authorList>
            <consortium name="The Broad Institute Genome Sequencing Platform"/>
            <person name="Russ C."/>
            <person name="Cuomo C."/>
            <person name="Burger G."/>
            <person name="Gray M.W."/>
            <person name="Holland P.W.H."/>
            <person name="King N."/>
            <person name="Lang F.B.F."/>
            <person name="Roger A.J."/>
            <person name="Ruiz-Trillo I."/>
            <person name="Young S.K."/>
            <person name="Zeng Q."/>
            <person name="Gargeya S."/>
            <person name="Fitzgerald M."/>
            <person name="Haas B."/>
            <person name="Abouelleil A."/>
            <person name="Alvarado L."/>
            <person name="Arachchi H.M."/>
            <person name="Berlin A."/>
            <person name="Chapman S.B."/>
            <person name="Gearin G."/>
            <person name="Goldberg J."/>
            <person name="Griggs A."/>
            <person name="Gujja S."/>
            <person name="Hansen M."/>
            <person name="Heiman D."/>
            <person name="Howarth C."/>
            <person name="Larimer J."/>
            <person name="Lui A."/>
            <person name="MacDonald P.J.P."/>
            <person name="McCowen C."/>
            <person name="Montmayeur A."/>
            <person name="Murphy C."/>
            <person name="Neiman D."/>
            <person name="Pearson M."/>
            <person name="Priest M."/>
            <person name="Roberts A."/>
            <person name="Saif S."/>
            <person name="Shea T."/>
            <person name="Sisk P."/>
            <person name="Stolte C."/>
            <person name="Sykes S."/>
            <person name="Wortman J."/>
            <person name="Nusbaum C."/>
            <person name="Birren B."/>
        </authorList>
    </citation>
    <scope>NUCLEOTIDE SEQUENCE [LARGE SCALE GENOMIC DNA]</scope>
    <source>
        <strain evidence="2 3">ATCC 38327</strain>
    </source>
</reference>
<name>A0A0L0SAR1_ALLM3</name>
<dbReference type="AlphaFoldDB" id="A0A0L0SAR1"/>
<protein>
    <submittedName>
        <fullName evidence="2">Uncharacterized protein</fullName>
    </submittedName>
</protein>
<dbReference type="Proteomes" id="UP000054350">
    <property type="component" value="Unassembled WGS sequence"/>
</dbReference>
<accession>A0A0L0SAR1</accession>
<keyword evidence="1" id="KW-0472">Membrane</keyword>
<feature type="transmembrane region" description="Helical" evidence="1">
    <location>
        <begin position="75"/>
        <end position="94"/>
    </location>
</feature>
<proteinExistence type="predicted"/>